<reference evidence="1" key="1">
    <citation type="submission" date="2010-02" db="EMBL/GenBank/DDBJ databases">
        <title>Sequencing and annotation of the Blastocystis hominis genome.</title>
        <authorList>
            <person name="Wincker P."/>
        </authorList>
    </citation>
    <scope>NUCLEOTIDE SEQUENCE</scope>
    <source>
        <strain evidence="1">Singapore isolate B</strain>
    </source>
</reference>
<keyword evidence="2" id="KW-1185">Reference proteome</keyword>
<evidence type="ECO:0000313" key="1">
    <source>
        <dbReference type="EMBL" id="CBK21897.2"/>
    </source>
</evidence>
<accession>D8M1F8</accession>
<dbReference type="Proteomes" id="UP000008312">
    <property type="component" value="Unassembled WGS sequence"/>
</dbReference>
<protein>
    <submittedName>
        <fullName evidence="1">Uncharacterized protein</fullName>
    </submittedName>
</protein>
<evidence type="ECO:0000313" key="2">
    <source>
        <dbReference type="Proteomes" id="UP000008312"/>
    </source>
</evidence>
<dbReference type="InParanoid" id="D8M1F8"/>
<organism evidence="1">
    <name type="scientific">Blastocystis hominis</name>
    <dbReference type="NCBI Taxonomy" id="12968"/>
    <lineage>
        <taxon>Eukaryota</taxon>
        <taxon>Sar</taxon>
        <taxon>Stramenopiles</taxon>
        <taxon>Bigyra</taxon>
        <taxon>Opalozoa</taxon>
        <taxon>Opalinata</taxon>
        <taxon>Blastocystidae</taxon>
        <taxon>Blastocystis</taxon>
    </lineage>
</organism>
<dbReference type="AlphaFoldDB" id="D8M1F8"/>
<sequence>MYGPYGGYIRPPSGAMHTPTSNQKSNRIVLVKNLDDIYPVVHSGMTLRELKAATALRLTRSIVYLYTTKPIKLFPQRVSFNEVSLSPQYSDDYYKAEPYYRQYSPYYSNYPNYLPQHHGLTRGPPFYPY</sequence>
<proteinExistence type="predicted"/>
<name>D8M1F8_BLAHO</name>
<dbReference type="GeneID" id="24919206"/>
<gene>
    <name evidence="1" type="ORF">GSBLH_T00001993001</name>
</gene>
<dbReference type="RefSeq" id="XP_012895945.1">
    <property type="nucleotide sequence ID" value="XM_013040491.1"/>
</dbReference>
<dbReference type="EMBL" id="FN668645">
    <property type="protein sequence ID" value="CBK21897.2"/>
    <property type="molecule type" value="Genomic_DNA"/>
</dbReference>